<evidence type="ECO:0000259" key="8">
    <source>
        <dbReference type="Pfam" id="PF02838"/>
    </source>
</evidence>
<comment type="catalytic activity">
    <reaction evidence="1">
        <text>Hydrolysis of terminal non-reducing N-acetyl-D-hexosamine residues in N-acetyl-beta-D-hexosaminides.</text>
        <dbReference type="EC" id="3.2.1.52"/>
    </reaction>
</comment>
<evidence type="ECO:0000256" key="5">
    <source>
        <dbReference type="ARBA" id="ARBA00023295"/>
    </source>
</evidence>
<sequence length="540" mass="60985">MRRTSKPVFEASVKMEVHMGNAFSGTCRKPLAFFDCGGNAVPAQSRAMKWRILPLLLVMSGSVFAAGDVESRPYQIIPEPVEVSTSSGVCKSPKTLKQAANKALGPEGYKLTIKPQGVEIQAGDRAGLFYAKNTLEQLQAQYKDGGIPCGVIEDKPRFGWRSMMMDTARHFVPVEDVKKFIDVMSFYKFNKLHFHLTDDQGWRLPVPGYPKLESVASKRKETFGNKTPHGGMYTKEQLKDLVKYAAARNIEIIPEIDVPGHNQALCTAYPEFLCFPNPKLEVRTNAGISYTLVCPGNPDVWKFYNAVFNELKDIFPSQYVHLGGDEAPEDNWMKCPKCADFREKAGIREENKKAAAQKEMVEFFTRCAKMLKSRGKTAVFWYEPMGKYPDGVIVTTWRGGHTPKTVANTTGDKVDVICAPNGKCYFDYPQLPGDWPSGQPDTGWMPVNTLENVYSLEPGHGLSAKEMERVRGVDCCLWAERLPNIERVFYQAYPRALALVETAWSPKEVKNLNRFKDKLEFHKKFMQEKWGISLERPEKK</sequence>
<dbReference type="InterPro" id="IPR017853">
    <property type="entry name" value="GH"/>
</dbReference>
<dbReference type="GO" id="GO:0016020">
    <property type="term" value="C:membrane"/>
    <property type="evidence" value="ECO:0007669"/>
    <property type="project" value="TreeGrafter"/>
</dbReference>
<comment type="caution">
    <text evidence="9">The sequence shown here is derived from an EMBL/GenBank/DDBJ whole genome shotgun (WGS) entry which is preliminary data.</text>
</comment>
<evidence type="ECO:0000256" key="2">
    <source>
        <dbReference type="ARBA" id="ARBA00006285"/>
    </source>
</evidence>
<dbReference type="SUPFAM" id="SSF55545">
    <property type="entry name" value="beta-N-acetylhexosaminidase-like domain"/>
    <property type="match status" value="1"/>
</dbReference>
<gene>
    <name evidence="9" type="ORF">CXU22_03600</name>
</gene>
<dbReference type="PANTHER" id="PTHR22600">
    <property type="entry name" value="BETA-HEXOSAMINIDASE"/>
    <property type="match status" value="1"/>
</dbReference>
<evidence type="ECO:0000256" key="4">
    <source>
        <dbReference type="ARBA" id="ARBA00022801"/>
    </source>
</evidence>
<dbReference type="CDD" id="cd06563">
    <property type="entry name" value="GH20_chitobiase-like"/>
    <property type="match status" value="1"/>
</dbReference>
<keyword evidence="4" id="KW-0378">Hydrolase</keyword>
<dbReference type="Gene3D" id="3.20.20.80">
    <property type="entry name" value="Glycosidases"/>
    <property type="match status" value="1"/>
</dbReference>
<protein>
    <recommendedName>
        <fullName evidence="3">beta-N-acetylhexosaminidase</fullName>
        <ecNumber evidence="3">3.2.1.52</ecNumber>
    </recommendedName>
</protein>
<evidence type="ECO:0000256" key="1">
    <source>
        <dbReference type="ARBA" id="ARBA00001231"/>
    </source>
</evidence>
<dbReference type="Pfam" id="PF02838">
    <property type="entry name" value="Glyco_hydro_20b"/>
    <property type="match status" value="1"/>
</dbReference>
<dbReference type="Proteomes" id="UP000236000">
    <property type="component" value="Unassembled WGS sequence"/>
</dbReference>
<dbReference type="InterPro" id="IPR015882">
    <property type="entry name" value="HEX_bac_N"/>
</dbReference>
<feature type="domain" description="Glycoside hydrolase family 20 catalytic" evidence="7">
    <location>
        <begin position="158"/>
        <end position="506"/>
    </location>
</feature>
<dbReference type="GO" id="GO:0030203">
    <property type="term" value="P:glycosaminoglycan metabolic process"/>
    <property type="evidence" value="ECO:0007669"/>
    <property type="project" value="TreeGrafter"/>
</dbReference>
<dbReference type="Pfam" id="PF00728">
    <property type="entry name" value="Glyco_hydro_20"/>
    <property type="match status" value="1"/>
</dbReference>
<proteinExistence type="inferred from homology"/>
<dbReference type="Gene3D" id="3.30.379.10">
    <property type="entry name" value="Chitobiase/beta-hexosaminidase domain 2-like"/>
    <property type="match status" value="1"/>
</dbReference>
<feature type="active site" description="Proton donor" evidence="6">
    <location>
        <position position="326"/>
    </location>
</feature>
<evidence type="ECO:0000256" key="6">
    <source>
        <dbReference type="PIRSR" id="PIRSR625705-1"/>
    </source>
</evidence>
<accession>A0A2N8HF43</accession>
<dbReference type="EC" id="3.2.1.52" evidence="3"/>
<dbReference type="PANTHER" id="PTHR22600:SF57">
    <property type="entry name" value="BETA-N-ACETYLHEXOSAMINIDASE"/>
    <property type="match status" value="1"/>
</dbReference>
<keyword evidence="5" id="KW-0326">Glycosidase</keyword>
<dbReference type="SUPFAM" id="SSF51445">
    <property type="entry name" value="(Trans)glycosidases"/>
    <property type="match status" value="1"/>
</dbReference>
<dbReference type="GO" id="GO:0005975">
    <property type="term" value="P:carbohydrate metabolic process"/>
    <property type="evidence" value="ECO:0007669"/>
    <property type="project" value="InterPro"/>
</dbReference>
<dbReference type="InterPro" id="IPR015883">
    <property type="entry name" value="Glyco_hydro_20_cat"/>
</dbReference>
<dbReference type="InterPro" id="IPR025705">
    <property type="entry name" value="Beta_hexosaminidase_sua/sub"/>
</dbReference>
<feature type="domain" description="Beta-hexosaminidase bacterial type N-terminal" evidence="8">
    <location>
        <begin position="96"/>
        <end position="154"/>
    </location>
</feature>
<dbReference type="PRINTS" id="PR00738">
    <property type="entry name" value="GLHYDRLASE20"/>
</dbReference>
<evidence type="ECO:0000256" key="3">
    <source>
        <dbReference type="ARBA" id="ARBA00012663"/>
    </source>
</evidence>
<evidence type="ECO:0000313" key="10">
    <source>
        <dbReference type="Proteomes" id="UP000236000"/>
    </source>
</evidence>
<organism evidence="9 10">
    <name type="scientific">Akkermansia muciniphila</name>
    <dbReference type="NCBI Taxonomy" id="239935"/>
    <lineage>
        <taxon>Bacteria</taxon>
        <taxon>Pseudomonadati</taxon>
        <taxon>Verrucomicrobiota</taxon>
        <taxon>Verrucomicrobiia</taxon>
        <taxon>Verrucomicrobiales</taxon>
        <taxon>Akkermansiaceae</taxon>
        <taxon>Akkermansia</taxon>
    </lineage>
</organism>
<dbReference type="InterPro" id="IPR029018">
    <property type="entry name" value="Hex-like_dom2"/>
</dbReference>
<evidence type="ECO:0000313" key="9">
    <source>
        <dbReference type="EMBL" id="PNC18891.1"/>
    </source>
</evidence>
<dbReference type="EMBL" id="PJKA01000006">
    <property type="protein sequence ID" value="PNC18891.1"/>
    <property type="molecule type" value="Genomic_DNA"/>
</dbReference>
<dbReference type="AlphaFoldDB" id="A0A2N8HF43"/>
<name>A0A2N8HF43_9BACT</name>
<dbReference type="GO" id="GO:0004563">
    <property type="term" value="F:beta-N-acetylhexosaminidase activity"/>
    <property type="evidence" value="ECO:0007669"/>
    <property type="project" value="UniProtKB-EC"/>
</dbReference>
<comment type="similarity">
    <text evidence="2">Belongs to the glycosyl hydrolase 20 family.</text>
</comment>
<reference evidence="9 10" key="1">
    <citation type="journal article" date="2017" name="BMC Genomics">
        <title>Genome sequencing of 39 Akkermansia muciniphila isolates reveals its population structure, genomic and functional diverisity, and global distribution in mammalian gut microbiotas.</title>
        <authorList>
            <person name="Guo X."/>
            <person name="Li S."/>
            <person name="Zhang J."/>
            <person name="Wu F."/>
            <person name="Li X."/>
            <person name="Wu D."/>
            <person name="Zhang M."/>
            <person name="Ou Z."/>
            <person name="Jie Z."/>
            <person name="Yan Q."/>
            <person name="Li P."/>
            <person name="Yi J."/>
            <person name="Peng Y."/>
        </authorList>
    </citation>
    <scope>NUCLEOTIDE SEQUENCE [LARGE SCALE GENOMIC DNA]</scope>
    <source>
        <strain evidence="9 10">GP24</strain>
    </source>
</reference>
<dbReference type="OrthoDB" id="9770248at2"/>
<evidence type="ECO:0000259" key="7">
    <source>
        <dbReference type="Pfam" id="PF00728"/>
    </source>
</evidence>